<dbReference type="SUPFAM" id="SSF52038">
    <property type="entry name" value="Barstar-related"/>
    <property type="match status" value="1"/>
</dbReference>
<organism evidence="1 2">
    <name type="scientific">Tenebrionibacter intestinalis</name>
    <dbReference type="NCBI Taxonomy" id="2799638"/>
    <lineage>
        <taxon>Bacteria</taxon>
        <taxon>Pseudomonadati</taxon>
        <taxon>Pseudomonadota</taxon>
        <taxon>Gammaproteobacteria</taxon>
        <taxon>Enterobacterales</taxon>
        <taxon>Enterobacteriaceae</taxon>
        <taxon>Tenebrionibacter/Tenebrionicola group</taxon>
        <taxon>Tenebrionibacter</taxon>
    </lineage>
</organism>
<keyword evidence="2" id="KW-1185">Reference proteome</keyword>
<dbReference type="AlphaFoldDB" id="A0A8K0V4Q7"/>
<dbReference type="EMBL" id="JAEPBH010000018">
    <property type="protein sequence ID" value="MBK4715363.1"/>
    <property type="molecule type" value="Genomic_DNA"/>
</dbReference>
<gene>
    <name evidence="1" type="ORF">JJB97_08470</name>
</gene>
<dbReference type="Gene3D" id="3.30.370.10">
    <property type="entry name" value="Barstar-like"/>
    <property type="match status" value="1"/>
</dbReference>
<dbReference type="RefSeq" id="WP_238713594.1">
    <property type="nucleotide sequence ID" value="NZ_JAEPBH010000018.1"/>
</dbReference>
<evidence type="ECO:0000313" key="1">
    <source>
        <dbReference type="EMBL" id="MBK4715363.1"/>
    </source>
</evidence>
<evidence type="ECO:0000313" key="2">
    <source>
        <dbReference type="Proteomes" id="UP000659047"/>
    </source>
</evidence>
<evidence type="ECO:0008006" key="3">
    <source>
        <dbReference type="Google" id="ProtNLM"/>
    </source>
</evidence>
<sequence length="90" mass="10288">MNVSTFDFNNITSNDEFFRAFEQVFGLSNRTISDLDLLWETVTEGAIPLPQAIEFVNLNESGRRRFGALILLFEEAEEELVGLLRFNVQA</sequence>
<accession>A0A8K0V4Q7</accession>
<reference evidence="1" key="1">
    <citation type="submission" date="2021-01" db="EMBL/GenBank/DDBJ databases">
        <title>Intestinitalea alba gen. nov., sp. nov., a novel genus of the family Enterobacteriaceae, isolated from the gut of the plastic-eating mealworm Tenebrio molitor L.</title>
        <authorList>
            <person name="Yang Y."/>
        </authorList>
    </citation>
    <scope>NUCLEOTIDE SEQUENCE</scope>
    <source>
        <strain evidence="1">BIT-L3</strain>
    </source>
</reference>
<dbReference type="InterPro" id="IPR035905">
    <property type="entry name" value="Barstar-like_sf"/>
</dbReference>
<name>A0A8K0V4Q7_9ENTR</name>
<proteinExistence type="predicted"/>
<comment type="caution">
    <text evidence="1">The sequence shown here is derived from an EMBL/GenBank/DDBJ whole genome shotgun (WGS) entry which is preliminary data.</text>
</comment>
<protein>
    <recommendedName>
        <fullName evidence="3">Barstar (barnase inhibitor) domain-containing protein</fullName>
    </recommendedName>
</protein>
<dbReference type="Proteomes" id="UP000659047">
    <property type="component" value="Unassembled WGS sequence"/>
</dbReference>